<proteinExistence type="predicted"/>
<sequence>EDEGSEEGEDEDSEEEQGEDEDEEEEEEPVKKEKGKKDMKRGRSSKEKSKGKKGKKEKKDKKEKEVEEEEAEGKKRKTANEKQNEAKKPKGLADAEKGANKWNATNQRAKWQKFGRWLKNKKRCPAKIIAACKTEETRNSLFNHFVDSDGVFAEVEAKFELSLQEAQRSKVKYGFKGQQWLETTHGPKKAAKIMERKARLGLTMDDPELPGENEKLYFVLIDLDITDTKELRRVVRLEMSGSLDQDGLKAFVEAGGCLDGKQHLGLGQMVVPESPLDKAQSLIHKILKDANECRDLAFKLRPHSMGKELTDQLRACAVKLNQMAESLQSKVREKRNKNKHYRDLLAQVDEIRKLASERVNLAKALICAVDKKPRAKAKPDQKPDEKGDFHAASESAKRILKKGCSWPVGSASASRAGKPFEFNWIMTFAAFKGDWEDLLHVLHQGVACVVIPALICSGLESKRPSLTLSELDTLLRREVYLHYKGWCRTHGRKFTATSFRFNGKRFSKQGWAEFPELSSHYKAAVVKTMMFWASDYMKDQDQEGNVPNSRLRWLCMHSFAKFQHLVDQGGPFFGEQEMALVTRYGHAALLFYQELAGHDRARTDGRRDLKITPKFHSFEHNYQDEDLMQHIGKIASQTHTQTMAPVTLGRYRAWVELFL</sequence>
<organism evidence="3 4">
    <name type="scientific">Durusdinium trenchii</name>
    <dbReference type="NCBI Taxonomy" id="1381693"/>
    <lineage>
        <taxon>Eukaryota</taxon>
        <taxon>Sar</taxon>
        <taxon>Alveolata</taxon>
        <taxon>Dinophyceae</taxon>
        <taxon>Suessiales</taxon>
        <taxon>Symbiodiniaceae</taxon>
        <taxon>Durusdinium</taxon>
    </lineage>
</organism>
<keyword evidence="1" id="KW-0175">Coiled coil</keyword>
<evidence type="ECO:0000313" key="4">
    <source>
        <dbReference type="Proteomes" id="UP001642464"/>
    </source>
</evidence>
<evidence type="ECO:0000256" key="1">
    <source>
        <dbReference type="SAM" id="Coils"/>
    </source>
</evidence>
<comment type="caution">
    <text evidence="3">The sequence shown here is derived from an EMBL/GenBank/DDBJ whole genome shotgun (WGS) entry which is preliminary data.</text>
</comment>
<feature type="coiled-coil region" evidence="1">
    <location>
        <begin position="317"/>
        <end position="344"/>
    </location>
</feature>
<gene>
    <name evidence="3" type="ORF">SCF082_LOCUS38259</name>
</gene>
<keyword evidence="4" id="KW-1185">Reference proteome</keyword>
<feature type="compositionally biased region" description="Basic residues" evidence="2">
    <location>
        <begin position="37"/>
        <end position="59"/>
    </location>
</feature>
<dbReference type="Proteomes" id="UP001642464">
    <property type="component" value="Unassembled WGS sequence"/>
</dbReference>
<reference evidence="3 4" key="1">
    <citation type="submission" date="2024-02" db="EMBL/GenBank/DDBJ databases">
        <authorList>
            <person name="Chen Y."/>
            <person name="Shah S."/>
            <person name="Dougan E. K."/>
            <person name="Thang M."/>
            <person name="Chan C."/>
        </authorList>
    </citation>
    <scope>NUCLEOTIDE SEQUENCE [LARGE SCALE GENOMIC DNA]</scope>
</reference>
<accession>A0ABP0PZS1</accession>
<evidence type="ECO:0000256" key="2">
    <source>
        <dbReference type="SAM" id="MobiDB-lite"/>
    </source>
</evidence>
<feature type="region of interest" description="Disordered" evidence="2">
    <location>
        <begin position="1"/>
        <end position="103"/>
    </location>
</feature>
<name>A0ABP0PZS1_9DINO</name>
<feature type="compositionally biased region" description="Acidic residues" evidence="2">
    <location>
        <begin position="1"/>
        <end position="28"/>
    </location>
</feature>
<feature type="compositionally biased region" description="Basic and acidic residues" evidence="2">
    <location>
        <begin position="78"/>
        <end position="99"/>
    </location>
</feature>
<protein>
    <submittedName>
        <fullName evidence="3">Uncharacterized protein</fullName>
    </submittedName>
</protein>
<dbReference type="EMBL" id="CAXAMM010038700">
    <property type="protein sequence ID" value="CAK9080225.1"/>
    <property type="molecule type" value="Genomic_DNA"/>
</dbReference>
<feature type="non-terminal residue" evidence="3">
    <location>
        <position position="1"/>
    </location>
</feature>
<evidence type="ECO:0000313" key="3">
    <source>
        <dbReference type="EMBL" id="CAK9080225.1"/>
    </source>
</evidence>